<protein>
    <submittedName>
        <fullName evidence="8">S-norcoclaurine synthase 1-like</fullName>
    </submittedName>
</protein>
<evidence type="ECO:0000313" key="8">
    <source>
        <dbReference type="RefSeq" id="XP_008802804.2"/>
    </source>
</evidence>
<dbReference type="InterPro" id="IPR026992">
    <property type="entry name" value="DIOX_N"/>
</dbReference>
<keyword evidence="3 5" id="KW-0560">Oxidoreductase</keyword>
<evidence type="ECO:0000256" key="4">
    <source>
        <dbReference type="ARBA" id="ARBA00023004"/>
    </source>
</evidence>
<dbReference type="AlphaFoldDB" id="A0A8B7CN82"/>
<dbReference type="GO" id="GO:0046872">
    <property type="term" value="F:metal ion binding"/>
    <property type="evidence" value="ECO:0007669"/>
    <property type="project" value="UniProtKB-KW"/>
</dbReference>
<keyword evidence="4 5" id="KW-0408">Iron</keyword>
<reference evidence="8" key="2">
    <citation type="submission" date="2025-08" db="UniProtKB">
        <authorList>
            <consortium name="RefSeq"/>
        </authorList>
    </citation>
    <scope>IDENTIFICATION</scope>
    <source>
        <tissue evidence="8">Young leaves</tissue>
    </source>
</reference>
<dbReference type="Pfam" id="PF14226">
    <property type="entry name" value="DIOX_N"/>
    <property type="match status" value="1"/>
</dbReference>
<dbReference type="InterPro" id="IPR044861">
    <property type="entry name" value="IPNS-like_FE2OG_OXY"/>
</dbReference>
<evidence type="ECO:0000313" key="7">
    <source>
        <dbReference type="Proteomes" id="UP000228380"/>
    </source>
</evidence>
<organism evidence="7 8">
    <name type="scientific">Phoenix dactylifera</name>
    <name type="common">Date palm</name>
    <dbReference type="NCBI Taxonomy" id="42345"/>
    <lineage>
        <taxon>Eukaryota</taxon>
        <taxon>Viridiplantae</taxon>
        <taxon>Streptophyta</taxon>
        <taxon>Embryophyta</taxon>
        <taxon>Tracheophyta</taxon>
        <taxon>Spermatophyta</taxon>
        <taxon>Magnoliopsida</taxon>
        <taxon>Liliopsida</taxon>
        <taxon>Arecaceae</taxon>
        <taxon>Coryphoideae</taxon>
        <taxon>Phoeniceae</taxon>
        <taxon>Phoenix</taxon>
    </lineage>
</organism>
<evidence type="ECO:0000256" key="1">
    <source>
        <dbReference type="ARBA" id="ARBA00008056"/>
    </source>
</evidence>
<dbReference type="GeneID" id="103716545"/>
<reference evidence="7" key="1">
    <citation type="journal article" date="2019" name="Nat. Commun.">
        <title>Genome-wide association mapping of date palm fruit traits.</title>
        <authorList>
            <person name="Hazzouri K.M."/>
            <person name="Gros-Balthazard M."/>
            <person name="Flowers J.M."/>
            <person name="Copetti D."/>
            <person name="Lemansour A."/>
            <person name="Lebrun M."/>
            <person name="Masmoudi K."/>
            <person name="Ferrand S."/>
            <person name="Dhar M.I."/>
            <person name="Fresquez Z.A."/>
            <person name="Rosas U."/>
            <person name="Zhang J."/>
            <person name="Talag J."/>
            <person name="Lee S."/>
            <person name="Kudrna D."/>
            <person name="Powell R.F."/>
            <person name="Leitch I.J."/>
            <person name="Krueger R.R."/>
            <person name="Wing R.A."/>
            <person name="Amiri K.M.A."/>
            <person name="Purugganan M.D."/>
        </authorList>
    </citation>
    <scope>NUCLEOTIDE SEQUENCE [LARGE SCALE GENOMIC DNA]</scope>
    <source>
        <strain evidence="7">cv. Khalas</strain>
    </source>
</reference>
<comment type="similarity">
    <text evidence="1 5">Belongs to the iron/ascorbate-dependent oxidoreductase family.</text>
</comment>
<dbReference type="Proteomes" id="UP000228380">
    <property type="component" value="Chromosome 2"/>
</dbReference>
<dbReference type="KEGG" id="pda:103716545"/>
<keyword evidence="7" id="KW-1185">Reference proteome</keyword>
<evidence type="ECO:0000256" key="3">
    <source>
        <dbReference type="ARBA" id="ARBA00023002"/>
    </source>
</evidence>
<name>A0A8B7CN82_PHODC</name>
<dbReference type="SUPFAM" id="SSF51197">
    <property type="entry name" value="Clavaminate synthase-like"/>
    <property type="match status" value="1"/>
</dbReference>
<dbReference type="InterPro" id="IPR005123">
    <property type="entry name" value="Oxoglu/Fe-dep_dioxygenase_dom"/>
</dbReference>
<dbReference type="RefSeq" id="XP_008802804.2">
    <property type="nucleotide sequence ID" value="XM_008804582.3"/>
</dbReference>
<dbReference type="OrthoDB" id="288590at2759"/>
<proteinExistence type="inferred from homology"/>
<gene>
    <name evidence="8" type="primary">LOC103716545</name>
</gene>
<keyword evidence="2 5" id="KW-0479">Metal-binding</keyword>
<evidence type="ECO:0000256" key="5">
    <source>
        <dbReference type="RuleBase" id="RU003682"/>
    </source>
</evidence>
<evidence type="ECO:0000259" key="6">
    <source>
        <dbReference type="PROSITE" id="PS51471"/>
    </source>
</evidence>
<accession>A0A8B7CN82</accession>
<dbReference type="GO" id="GO:0016491">
    <property type="term" value="F:oxidoreductase activity"/>
    <property type="evidence" value="ECO:0007669"/>
    <property type="project" value="UniProtKB-KW"/>
</dbReference>
<sequence>MMESVGSLPVANVQALAAASSGLSEVPPRYLRPEAESDPVTGDGGSLEIPVIDMNRLLQPQSSRDESAKLNLACEQWGFFQLINHNVPNELIGRMKIDIEEFFKLPLEVKEQFAQLPGNLEGYGQLFVVSEDQKLDWADILYFNTQPLNQRNVRFWPTQPLTFRATLDEYSQELKNTADCLLGLMAKNLGLNPEILTEMTEEGIQSVRINYYPPCPQADKVLGLSPHSDGDLITLVLQVNQVQGLQIKKNGKWVPVKPLPGAFIVNVGDIFEIFSNGRYKSIEHRAVVSTGKERLSVAAFHSPNNGAMIGPLPQLARGSEVNYRTVDHENFMKLFFSARLDGKSFLDRMKL</sequence>
<evidence type="ECO:0000256" key="2">
    <source>
        <dbReference type="ARBA" id="ARBA00022723"/>
    </source>
</evidence>
<dbReference type="Pfam" id="PF03171">
    <property type="entry name" value="2OG-FeII_Oxy"/>
    <property type="match status" value="1"/>
</dbReference>
<dbReference type="InterPro" id="IPR027443">
    <property type="entry name" value="IPNS-like_sf"/>
</dbReference>
<dbReference type="FunFam" id="2.60.120.330:FF:000001">
    <property type="entry name" value="Protein SRG1"/>
    <property type="match status" value="1"/>
</dbReference>
<dbReference type="InterPro" id="IPR050295">
    <property type="entry name" value="Plant_2OG-oxidoreductases"/>
</dbReference>
<dbReference type="PROSITE" id="PS51471">
    <property type="entry name" value="FE2OG_OXY"/>
    <property type="match status" value="1"/>
</dbReference>
<feature type="domain" description="Fe2OG dioxygenase" evidence="6">
    <location>
        <begin position="203"/>
        <end position="303"/>
    </location>
</feature>
<dbReference type="Gene3D" id="2.60.120.330">
    <property type="entry name" value="B-lactam Antibiotic, Isopenicillin N Synthase, Chain"/>
    <property type="match status" value="1"/>
</dbReference>
<dbReference type="PANTHER" id="PTHR47991">
    <property type="entry name" value="OXOGLUTARATE/IRON-DEPENDENT DIOXYGENASE"/>
    <property type="match status" value="1"/>
</dbReference>